<accession>A0A9D4UQ45</accession>
<evidence type="ECO:0000256" key="10">
    <source>
        <dbReference type="ARBA" id="ARBA00072390"/>
    </source>
</evidence>
<sequence length="324" mass="35528">MAGRGSPCSHGQLSRIPFHLPDMGQLLQKHLTGLGDAIVGAAKPLFRFQEEITQRAVSAAAGPTWNQWSPRPKSRYNPSFMPCFASLSSSPPCSEDAGESRHLFDVALSQEQVSKTLEGVPVYTVSNSGNEFVLVSDPEGSKSLSLLCFRQQDAEALLTQVRDREPVLGREARVVSVPLEKVYKLSAEGIAFRFLPDPVQVKNAIETKVKSGDKTKAFDGVPVFQSENLILKSSNRRYIPIFFQKEDLEKALTKASKEVYRSNPAFRAGINIQVGSLEDVLKRLEVNDENSGWNDFVFVPPGRDAVKHLGKALGVGNGGNNEVM</sequence>
<evidence type="ECO:0000256" key="7">
    <source>
        <dbReference type="ARBA" id="ARBA00053802"/>
    </source>
</evidence>
<dbReference type="PANTHER" id="PTHR33926:SF4">
    <property type="entry name" value="PROTEIN TIC 22, CHLOROPLASTIC"/>
    <property type="match status" value="1"/>
</dbReference>
<name>A0A9D4UQ45_ADICA</name>
<keyword evidence="6" id="KW-0472">Membrane</keyword>
<dbReference type="OrthoDB" id="196308at2759"/>
<keyword evidence="3" id="KW-0934">Plastid</keyword>
<evidence type="ECO:0000256" key="4">
    <source>
        <dbReference type="ARBA" id="ARBA00022927"/>
    </source>
</evidence>
<dbReference type="GO" id="GO:0031972">
    <property type="term" value="C:chloroplast intermembrane space"/>
    <property type="evidence" value="ECO:0007669"/>
    <property type="project" value="UniProtKB-SubCell"/>
</dbReference>
<gene>
    <name evidence="12" type="ORF">GOP47_0013624</name>
</gene>
<comment type="caution">
    <text evidence="12">The sequence shown here is derived from an EMBL/GenBank/DDBJ whole genome shotgun (WGS) entry which is preliminary data.</text>
</comment>
<comment type="subcellular location">
    <subcellularLocation>
        <location evidence="8">Plastid</location>
        <location evidence="8">Chloroplast intermembrane space</location>
        <topology evidence="8">Peripheral membrane protein</topology>
    </subcellularLocation>
</comment>
<keyword evidence="1" id="KW-0813">Transport</keyword>
<evidence type="ECO:0000256" key="9">
    <source>
        <dbReference type="ARBA" id="ARBA00061192"/>
    </source>
</evidence>
<evidence type="ECO:0000256" key="8">
    <source>
        <dbReference type="ARBA" id="ARBA00060366"/>
    </source>
</evidence>
<keyword evidence="13" id="KW-1185">Reference proteome</keyword>
<keyword evidence="4" id="KW-0653">Protein transport</keyword>
<evidence type="ECO:0000256" key="3">
    <source>
        <dbReference type="ARBA" id="ARBA00022640"/>
    </source>
</evidence>
<evidence type="ECO:0000256" key="5">
    <source>
        <dbReference type="ARBA" id="ARBA00022946"/>
    </source>
</evidence>
<comment type="similarity">
    <text evidence="9">Belongs to the Tic22 family.</text>
</comment>
<evidence type="ECO:0000313" key="13">
    <source>
        <dbReference type="Proteomes" id="UP000886520"/>
    </source>
</evidence>
<dbReference type="EMBL" id="JABFUD020000013">
    <property type="protein sequence ID" value="KAI5071373.1"/>
    <property type="molecule type" value="Genomic_DNA"/>
</dbReference>
<protein>
    <recommendedName>
        <fullName evidence="10">Protein TIC 22, chloroplastic</fullName>
    </recommendedName>
    <alternativeName>
        <fullName evidence="11">Translocon at the inner envelope membrane of chloroplasts 22</fullName>
    </alternativeName>
</protein>
<dbReference type="AlphaFoldDB" id="A0A9D4UQ45"/>
<reference evidence="12" key="1">
    <citation type="submission" date="2021-01" db="EMBL/GenBank/DDBJ databases">
        <title>Adiantum capillus-veneris genome.</title>
        <authorList>
            <person name="Fang Y."/>
            <person name="Liao Q."/>
        </authorList>
    </citation>
    <scope>NUCLEOTIDE SEQUENCE</scope>
    <source>
        <strain evidence="12">H3</strain>
        <tissue evidence="12">Leaf</tissue>
    </source>
</reference>
<dbReference type="Gene3D" id="3.40.1350.100">
    <property type="match status" value="2"/>
</dbReference>
<evidence type="ECO:0000256" key="2">
    <source>
        <dbReference type="ARBA" id="ARBA00022528"/>
    </source>
</evidence>
<evidence type="ECO:0000313" key="12">
    <source>
        <dbReference type="EMBL" id="KAI5071373.1"/>
    </source>
</evidence>
<comment type="function">
    <text evidence="7">Involved in protein precursor import into chloroplasts. Imported into the intermembrane space via the Toc translocon. May be involved in the import pathway used by proteins without a cleavable N-terminal pre-sequence.</text>
</comment>
<dbReference type="Pfam" id="PF04278">
    <property type="entry name" value="Tic22"/>
    <property type="match status" value="1"/>
</dbReference>
<keyword evidence="5" id="KW-0809">Transit peptide</keyword>
<dbReference type="GO" id="GO:0015031">
    <property type="term" value="P:protein transport"/>
    <property type="evidence" value="ECO:0007669"/>
    <property type="project" value="UniProtKB-KW"/>
</dbReference>
<evidence type="ECO:0000256" key="6">
    <source>
        <dbReference type="ARBA" id="ARBA00023136"/>
    </source>
</evidence>
<dbReference type="Proteomes" id="UP000886520">
    <property type="component" value="Chromosome 13"/>
</dbReference>
<keyword evidence="2" id="KW-0150">Chloroplast</keyword>
<proteinExistence type="inferred from homology"/>
<dbReference type="PANTHER" id="PTHR33926">
    <property type="entry name" value="PROTEIN TIC 22, CHLOROPLASTIC"/>
    <property type="match status" value="1"/>
</dbReference>
<organism evidence="12 13">
    <name type="scientific">Adiantum capillus-veneris</name>
    <name type="common">Maidenhair fern</name>
    <dbReference type="NCBI Taxonomy" id="13818"/>
    <lineage>
        <taxon>Eukaryota</taxon>
        <taxon>Viridiplantae</taxon>
        <taxon>Streptophyta</taxon>
        <taxon>Embryophyta</taxon>
        <taxon>Tracheophyta</taxon>
        <taxon>Polypodiopsida</taxon>
        <taxon>Polypodiidae</taxon>
        <taxon>Polypodiales</taxon>
        <taxon>Pteridineae</taxon>
        <taxon>Pteridaceae</taxon>
        <taxon>Vittarioideae</taxon>
        <taxon>Adiantum</taxon>
    </lineage>
</organism>
<evidence type="ECO:0000256" key="1">
    <source>
        <dbReference type="ARBA" id="ARBA00022448"/>
    </source>
</evidence>
<dbReference type="FunFam" id="3.40.1350.100:FF:000001">
    <property type="entry name" value="Protein TIC 22, chloroplastic"/>
    <property type="match status" value="1"/>
</dbReference>
<dbReference type="InterPro" id="IPR007378">
    <property type="entry name" value="Tic22-like"/>
</dbReference>
<evidence type="ECO:0000256" key="11">
    <source>
        <dbReference type="ARBA" id="ARBA00082221"/>
    </source>
</evidence>